<dbReference type="InterPro" id="IPR003593">
    <property type="entry name" value="AAA+_ATPase"/>
</dbReference>
<evidence type="ECO:0000256" key="8">
    <source>
        <dbReference type="HAMAP-Rule" id="MF_00377"/>
    </source>
</evidence>
<evidence type="ECO:0000256" key="3">
    <source>
        <dbReference type="ARBA" id="ARBA00022705"/>
    </source>
</evidence>
<organism evidence="14 15">
    <name type="scientific">candidate division WS5 bacterium</name>
    <dbReference type="NCBI Taxonomy" id="2093353"/>
    <lineage>
        <taxon>Bacteria</taxon>
        <taxon>candidate division WS5</taxon>
    </lineage>
</organism>
<dbReference type="InterPro" id="IPR038454">
    <property type="entry name" value="DnaA_N_sf"/>
</dbReference>
<keyword evidence="6 8" id="KW-0446">Lipid-binding</keyword>
<sequence length="449" mass="51045">MDNKSLWQAALGELELSLSKANFTTWFRGTNVISQENGEVVIGVPNVFTKEWLENKYNSKVKETLEHIIGPVNKITYKVGRSEVLEKEAEEQKPEKTIHFESEDVPEVLDSLNPKYTFQGFVVGETNKLASAACQSVAKNPGNAYNPLFIYGGVGLGKTHLVQAIGNELKKTTSKKNVKYVTSEKFTNELINAIFEKKTNAFKEKYRKVDVLIVDDIQFLAGKEQTQEEFFHTFNTLHQANKQVVLASDRPPKAIPTLEERLRSRFEWGLLVDIQPPEVETRIAILQKKALLKGHELPLEIYDYIARSIQHNVRELEGALNRIIAYAELNNKKPDMALAQNVLGSLLSNPKRKALTGKQIMEKVADFFDIPVSDLVSKKRDKEIVLPRQVAMYLMREELGLSYPKISREAGKNDHTTAMHACTKIEKAIDKDEPLRHNINLIRERLYIS</sequence>
<comment type="function">
    <text evidence="8 10">Plays an essential role in the initiation and regulation of chromosomal replication. ATP-DnaA binds to the origin of replication (oriC) to initiate formation of the DNA replication initiation complex once per cell cycle. Binds the DnaA box (a 9 base pair repeat at the origin) and separates the double-stranded (ds)DNA. Forms a right-handed helical filament on oriC DNA; dsDNA binds to the exterior of the filament while single-stranded (ss)DNA is stabiized in the filament's interior. The ATP-DnaA-oriC complex binds and stabilizes one strand of the AT-rich DNA unwinding element (DUE), permitting loading of DNA polymerase. After initiation quickly degrades to an ADP-DnaA complex that is not apt for DNA replication. Binds acidic phospholipids.</text>
</comment>
<dbReference type="Pfam" id="PF11638">
    <property type="entry name" value="DnaA_N"/>
    <property type="match status" value="1"/>
</dbReference>
<dbReference type="GO" id="GO:0008289">
    <property type="term" value="F:lipid binding"/>
    <property type="evidence" value="ECO:0007669"/>
    <property type="project" value="UniProtKB-KW"/>
</dbReference>
<proteinExistence type="inferred from homology"/>
<evidence type="ECO:0000256" key="6">
    <source>
        <dbReference type="ARBA" id="ARBA00023121"/>
    </source>
</evidence>
<comment type="subunit">
    <text evidence="8">Oligomerizes as a right-handed, spiral filament on DNA at oriC.</text>
</comment>
<feature type="region of interest" description="Domain III, AAA+ region" evidence="8">
    <location>
        <begin position="111"/>
        <end position="327"/>
    </location>
</feature>
<evidence type="ECO:0000259" key="13">
    <source>
        <dbReference type="SMART" id="SM00760"/>
    </source>
</evidence>
<dbReference type="SUPFAM" id="SSF52540">
    <property type="entry name" value="P-loop containing nucleoside triphosphate hydrolases"/>
    <property type="match status" value="1"/>
</dbReference>
<evidence type="ECO:0000256" key="7">
    <source>
        <dbReference type="ARBA" id="ARBA00023125"/>
    </source>
</evidence>
<feature type="binding site" evidence="8">
    <location>
        <position position="157"/>
    </location>
    <ligand>
        <name>ATP</name>
        <dbReference type="ChEBI" id="CHEBI:30616"/>
    </ligand>
</feature>
<dbReference type="Gene3D" id="1.10.1750.10">
    <property type="match status" value="1"/>
</dbReference>
<dbReference type="FunFam" id="3.40.50.300:FF:000150">
    <property type="entry name" value="Chromosomal replication initiator protein DnaA"/>
    <property type="match status" value="1"/>
</dbReference>
<protein>
    <recommendedName>
        <fullName evidence="8 9">Chromosomal replication initiator protein DnaA</fullName>
    </recommendedName>
</protein>
<evidence type="ECO:0000259" key="12">
    <source>
        <dbReference type="SMART" id="SM00382"/>
    </source>
</evidence>
<dbReference type="SUPFAM" id="SSF48295">
    <property type="entry name" value="TrpR-like"/>
    <property type="match status" value="1"/>
</dbReference>
<comment type="subcellular location">
    <subcellularLocation>
        <location evidence="8">Cytoplasm</location>
    </subcellularLocation>
</comment>
<dbReference type="Pfam" id="PF08299">
    <property type="entry name" value="Bac_DnaA_C"/>
    <property type="match status" value="1"/>
</dbReference>
<evidence type="ECO:0000256" key="1">
    <source>
        <dbReference type="ARBA" id="ARBA00006583"/>
    </source>
</evidence>
<dbReference type="Proteomes" id="UP000285655">
    <property type="component" value="Unassembled WGS sequence"/>
</dbReference>
<feature type="binding site" evidence="8">
    <location>
        <position position="155"/>
    </location>
    <ligand>
        <name>ATP</name>
        <dbReference type="ChEBI" id="CHEBI:30616"/>
    </ligand>
</feature>
<dbReference type="InterPro" id="IPR013317">
    <property type="entry name" value="DnaA_dom"/>
</dbReference>
<dbReference type="AlphaFoldDB" id="A0A419DGN4"/>
<dbReference type="InterPro" id="IPR020591">
    <property type="entry name" value="Chromosome_initiator_DnaA-like"/>
</dbReference>
<dbReference type="Gene3D" id="3.30.300.180">
    <property type="match status" value="1"/>
</dbReference>
<dbReference type="HAMAP" id="MF_00377">
    <property type="entry name" value="DnaA_bact"/>
    <property type="match status" value="1"/>
</dbReference>
<gene>
    <name evidence="8 14" type="primary">dnaA</name>
    <name evidence="14" type="ORF">C4544_00140</name>
</gene>
<dbReference type="InterPro" id="IPR024633">
    <property type="entry name" value="DnaA_N_dom"/>
</dbReference>
<comment type="domain">
    <text evidence="8">Domain I is involved in oligomerization and binding regulators, domain II is flexibile and of varying length in different bacteria, domain III forms the AAA+ region, while domain IV binds dsDNA.</text>
</comment>
<dbReference type="CDD" id="cd00009">
    <property type="entry name" value="AAA"/>
    <property type="match status" value="1"/>
</dbReference>
<dbReference type="GO" id="GO:0006275">
    <property type="term" value="P:regulation of DNA replication"/>
    <property type="evidence" value="ECO:0007669"/>
    <property type="project" value="UniProtKB-UniRule"/>
</dbReference>
<dbReference type="PRINTS" id="PR00051">
    <property type="entry name" value="DNAA"/>
</dbReference>
<evidence type="ECO:0000256" key="11">
    <source>
        <dbReference type="RuleBase" id="RU004227"/>
    </source>
</evidence>
<accession>A0A419DGN4</accession>
<evidence type="ECO:0000256" key="4">
    <source>
        <dbReference type="ARBA" id="ARBA00022741"/>
    </source>
</evidence>
<dbReference type="InterPro" id="IPR001957">
    <property type="entry name" value="Chromosome_initiator_DnaA"/>
</dbReference>
<reference evidence="14 15" key="1">
    <citation type="journal article" date="2017" name="ISME J.">
        <title>Energy and carbon metabolisms in a deep terrestrial subsurface fluid microbial community.</title>
        <authorList>
            <person name="Momper L."/>
            <person name="Jungbluth S.P."/>
            <person name="Lee M.D."/>
            <person name="Amend J.P."/>
        </authorList>
    </citation>
    <scope>NUCLEOTIDE SEQUENCE [LARGE SCALE GENOMIC DNA]</scope>
    <source>
        <strain evidence="14">SURF_29</strain>
    </source>
</reference>
<comment type="caution">
    <text evidence="8">Lacks conserved residue(s) required for the propagation of feature annotation.</text>
</comment>
<keyword evidence="2 8" id="KW-0963">Cytoplasm</keyword>
<dbReference type="GO" id="GO:0003688">
    <property type="term" value="F:DNA replication origin binding"/>
    <property type="evidence" value="ECO:0007669"/>
    <property type="project" value="UniProtKB-UniRule"/>
</dbReference>
<feature type="domain" description="Chromosomal replication initiator DnaA C-terminal" evidence="13">
    <location>
        <begin position="356"/>
        <end position="425"/>
    </location>
</feature>
<dbReference type="PANTHER" id="PTHR30050">
    <property type="entry name" value="CHROMOSOMAL REPLICATION INITIATOR PROTEIN DNAA"/>
    <property type="match status" value="1"/>
</dbReference>
<dbReference type="GO" id="GO:0005886">
    <property type="term" value="C:plasma membrane"/>
    <property type="evidence" value="ECO:0007669"/>
    <property type="project" value="TreeGrafter"/>
</dbReference>
<dbReference type="GO" id="GO:0005524">
    <property type="term" value="F:ATP binding"/>
    <property type="evidence" value="ECO:0007669"/>
    <property type="project" value="UniProtKB-UniRule"/>
</dbReference>
<dbReference type="InterPro" id="IPR010921">
    <property type="entry name" value="Trp_repressor/repl_initiator"/>
</dbReference>
<feature type="region of interest" description="Domain IV, binds dsDNA" evidence="8">
    <location>
        <begin position="328"/>
        <end position="449"/>
    </location>
</feature>
<evidence type="ECO:0000256" key="5">
    <source>
        <dbReference type="ARBA" id="ARBA00022840"/>
    </source>
</evidence>
<dbReference type="InterPro" id="IPR027417">
    <property type="entry name" value="P-loop_NTPase"/>
</dbReference>
<keyword evidence="4 8" id="KW-0547">Nucleotide-binding</keyword>
<comment type="caution">
    <text evidence="14">The sequence shown here is derived from an EMBL/GenBank/DDBJ whole genome shotgun (WGS) entry which is preliminary data.</text>
</comment>
<dbReference type="PANTHER" id="PTHR30050:SF2">
    <property type="entry name" value="CHROMOSOMAL REPLICATION INITIATOR PROTEIN DNAA"/>
    <property type="match status" value="1"/>
</dbReference>
<evidence type="ECO:0000256" key="9">
    <source>
        <dbReference type="NCBIfam" id="TIGR00362"/>
    </source>
</evidence>
<dbReference type="GO" id="GO:0005737">
    <property type="term" value="C:cytoplasm"/>
    <property type="evidence" value="ECO:0007669"/>
    <property type="project" value="UniProtKB-SubCell"/>
</dbReference>
<dbReference type="CDD" id="cd06571">
    <property type="entry name" value="Bac_DnaA_C"/>
    <property type="match status" value="1"/>
</dbReference>
<keyword evidence="7 8" id="KW-0238">DNA-binding</keyword>
<evidence type="ECO:0000313" key="15">
    <source>
        <dbReference type="Proteomes" id="UP000285655"/>
    </source>
</evidence>
<feature type="binding site" evidence="8">
    <location>
        <position position="159"/>
    </location>
    <ligand>
        <name>ATP</name>
        <dbReference type="ChEBI" id="CHEBI:30616"/>
    </ligand>
</feature>
<dbReference type="EMBL" id="QZJW01000002">
    <property type="protein sequence ID" value="RJO62252.1"/>
    <property type="molecule type" value="Genomic_DNA"/>
</dbReference>
<dbReference type="NCBIfam" id="TIGR00362">
    <property type="entry name" value="DnaA"/>
    <property type="match status" value="1"/>
</dbReference>
<dbReference type="Pfam" id="PF00308">
    <property type="entry name" value="Bac_DnaA"/>
    <property type="match status" value="1"/>
</dbReference>
<feature type="binding site" evidence="8">
    <location>
        <position position="158"/>
    </location>
    <ligand>
        <name>ATP</name>
        <dbReference type="ChEBI" id="CHEBI:30616"/>
    </ligand>
</feature>
<evidence type="ECO:0000256" key="2">
    <source>
        <dbReference type="ARBA" id="ARBA00022490"/>
    </source>
</evidence>
<feature type="region of interest" description="Domain I, interacts with DnaA modulators" evidence="8">
    <location>
        <begin position="1"/>
        <end position="93"/>
    </location>
</feature>
<feature type="domain" description="AAA+ ATPase" evidence="12">
    <location>
        <begin position="144"/>
        <end position="272"/>
    </location>
</feature>
<keyword evidence="5 8" id="KW-0067">ATP-binding</keyword>
<dbReference type="SMART" id="SM00382">
    <property type="entry name" value="AAA"/>
    <property type="match status" value="1"/>
</dbReference>
<dbReference type="Gene3D" id="3.40.50.300">
    <property type="entry name" value="P-loop containing nucleotide triphosphate hydrolases"/>
    <property type="match status" value="1"/>
</dbReference>
<evidence type="ECO:0000313" key="14">
    <source>
        <dbReference type="EMBL" id="RJO62252.1"/>
    </source>
</evidence>
<dbReference type="InterPro" id="IPR013159">
    <property type="entry name" value="DnaA_C"/>
</dbReference>
<evidence type="ECO:0000256" key="10">
    <source>
        <dbReference type="RuleBase" id="RU000577"/>
    </source>
</evidence>
<comment type="similarity">
    <text evidence="1 8 11">Belongs to the DnaA family.</text>
</comment>
<dbReference type="SMART" id="SM00760">
    <property type="entry name" value="Bac_DnaA_C"/>
    <property type="match status" value="1"/>
</dbReference>
<dbReference type="Gene3D" id="1.10.8.60">
    <property type="match status" value="1"/>
</dbReference>
<keyword evidence="3 8" id="KW-0235">DNA replication</keyword>
<name>A0A419DGN4_9BACT</name>
<dbReference type="GO" id="GO:0006270">
    <property type="term" value="P:DNA replication initiation"/>
    <property type="evidence" value="ECO:0007669"/>
    <property type="project" value="UniProtKB-UniRule"/>
</dbReference>